<gene>
    <name evidence="3" type="ORF">ENV60_06580</name>
</gene>
<dbReference type="InterPro" id="IPR028994">
    <property type="entry name" value="Integrin_alpha_N"/>
</dbReference>
<dbReference type="PANTHER" id="PTHR44103:SF1">
    <property type="entry name" value="PROPROTEIN CONVERTASE P"/>
    <property type="match status" value="1"/>
</dbReference>
<dbReference type="PANTHER" id="PTHR44103">
    <property type="entry name" value="PROPROTEIN CONVERTASE P"/>
    <property type="match status" value="1"/>
</dbReference>
<organism evidence="3">
    <name type="scientific">candidate division WOR-3 bacterium</name>
    <dbReference type="NCBI Taxonomy" id="2052148"/>
    <lineage>
        <taxon>Bacteria</taxon>
        <taxon>Bacteria division WOR-3</taxon>
    </lineage>
</organism>
<proteinExistence type="predicted"/>
<dbReference type="EMBL" id="DTGZ01000124">
    <property type="protein sequence ID" value="HGV97944.1"/>
    <property type="molecule type" value="Genomic_DNA"/>
</dbReference>
<comment type="caution">
    <text evidence="3">The sequence shown here is derived from an EMBL/GenBank/DDBJ whole genome shotgun (WGS) entry which is preliminary data.</text>
</comment>
<dbReference type="Gene3D" id="2.130.10.130">
    <property type="entry name" value="Integrin alpha, N-terminal"/>
    <property type="match status" value="3"/>
</dbReference>
<dbReference type="Gene3D" id="2.60.40.4070">
    <property type="match status" value="1"/>
</dbReference>
<evidence type="ECO:0000259" key="2">
    <source>
        <dbReference type="Pfam" id="PF13860"/>
    </source>
</evidence>
<reference evidence="3" key="1">
    <citation type="journal article" date="2020" name="mSystems">
        <title>Genome- and Community-Level Interaction Insights into Carbon Utilization and Element Cycling Functions of Hydrothermarchaeota in Hydrothermal Sediment.</title>
        <authorList>
            <person name="Zhou Z."/>
            <person name="Liu Y."/>
            <person name="Xu W."/>
            <person name="Pan J."/>
            <person name="Luo Z.H."/>
            <person name="Li M."/>
        </authorList>
    </citation>
    <scope>NUCLEOTIDE SEQUENCE [LARGE SCALE GENOMIC DNA]</scope>
    <source>
        <strain evidence="3">SpSt-774</strain>
    </source>
</reference>
<name>A0A7C4TC72_UNCW3</name>
<keyword evidence="1" id="KW-0732">Signal</keyword>
<protein>
    <recommendedName>
        <fullName evidence="2">FlgD/Vpr Ig-like domain-containing protein</fullName>
    </recommendedName>
</protein>
<dbReference type="Pfam" id="PF13517">
    <property type="entry name" value="FG-GAP_3"/>
    <property type="match status" value="2"/>
</dbReference>
<dbReference type="AlphaFoldDB" id="A0A7C4TC72"/>
<dbReference type="SUPFAM" id="SSF69318">
    <property type="entry name" value="Integrin alpha N-terminal domain"/>
    <property type="match status" value="1"/>
</dbReference>
<feature type="domain" description="FlgD/Vpr Ig-like" evidence="2">
    <location>
        <begin position="563"/>
        <end position="610"/>
    </location>
</feature>
<sequence length="629" mass="70445">MIMRHKMNRDRKETAYFCLTVGLIIFTPIPLLGQCIWIEKTHFDFTDGWEYFYLAGDTATQWDEAQLRRWELGGYIYAPIVGGLRIIGYDWDLNNDHWLDVILGRREYGQVDIYWNSALGFDTTRKAVLEGLNAFPQGFCVADLDCDGYEDIAIAEYDNKVHIFYGSVNGYSSNANDSIILNSEGVQHPLVADINNDGYLDIIVSAQYRVYFYYGPGPFHTLLPADSIASLSVWINRLNLSDLNYDGLLDLTISHSSGLDIYWGPDFSSKITLNASSNSDHSVADLNKDGYLDIYINHSDYYSDPIYWGSATGFNNSSNLAGNGGGDCSIADINGDGELDIAANQVGAGAGYIIWGPNFTSFTSLPLDNYQMQVVNIADFDDNGEKDILFGGAGASAFLYWNNSGFSPGNRFAFPDESDDAIWEDLGNLWDRSNGERYLSNIFDCGDTITVDSVKWWGNFPPGTAGLVWARGKLDNNWSQWKLLSNGGTDPVLAGKRFLQYRCVFQSDYKRTTEFSFDSIGFYYHPAGISEKSGYYNPLNFSITPNPFSSTIIIKYFLPAGIKLSLKIYNSCGQEIKVLTQGYYEAGCHSIIWDGTDNHHKRVKPGVYFSRLEAGDFKELVKIIHIGNL</sequence>
<dbReference type="InterPro" id="IPR025965">
    <property type="entry name" value="FlgD/Vpr_Ig-like"/>
</dbReference>
<evidence type="ECO:0000256" key="1">
    <source>
        <dbReference type="ARBA" id="ARBA00022729"/>
    </source>
</evidence>
<dbReference type="Pfam" id="PF13860">
    <property type="entry name" value="FlgD_ig"/>
    <property type="match status" value="1"/>
</dbReference>
<accession>A0A7C4TC72</accession>
<dbReference type="InterPro" id="IPR013517">
    <property type="entry name" value="FG-GAP"/>
</dbReference>
<evidence type="ECO:0000313" key="3">
    <source>
        <dbReference type="EMBL" id="HGV97944.1"/>
    </source>
</evidence>